<proteinExistence type="predicted"/>
<dbReference type="SUPFAM" id="SSF53335">
    <property type="entry name" value="S-adenosyl-L-methionine-dependent methyltransferases"/>
    <property type="match status" value="1"/>
</dbReference>
<dbReference type="InterPro" id="IPR029063">
    <property type="entry name" value="SAM-dependent_MTases_sf"/>
</dbReference>
<dbReference type="GO" id="GO:0006370">
    <property type="term" value="P:7-methylguanosine mRNA capping"/>
    <property type="evidence" value="ECO:0007669"/>
    <property type="project" value="TreeGrafter"/>
</dbReference>
<dbReference type="InterPro" id="IPR050851">
    <property type="entry name" value="mRNA_Cap_2O-Ribose_MeTrfase"/>
</dbReference>
<evidence type="ECO:0000259" key="1">
    <source>
        <dbReference type="Pfam" id="PF01728"/>
    </source>
</evidence>
<dbReference type="GO" id="GO:0004483">
    <property type="term" value="F:methyltransferase cap1 activity"/>
    <property type="evidence" value="ECO:0007669"/>
    <property type="project" value="UniProtKB-ARBA"/>
</dbReference>
<dbReference type="EMBL" id="MN739396">
    <property type="protein sequence ID" value="QHT02647.1"/>
    <property type="molecule type" value="Genomic_DNA"/>
</dbReference>
<dbReference type="PANTHER" id="PTHR16121:SF0">
    <property type="entry name" value="CAP-SPECIFIC MRNA (NUCLEOSIDE-2'-O-)-METHYLTRANSFERASE 1"/>
    <property type="match status" value="1"/>
</dbReference>
<dbReference type="GO" id="GO:0005634">
    <property type="term" value="C:nucleus"/>
    <property type="evidence" value="ECO:0007669"/>
    <property type="project" value="TreeGrafter"/>
</dbReference>
<accession>A0A6C0CEB5</accession>
<dbReference type="Gene3D" id="3.40.50.12760">
    <property type="match status" value="1"/>
</dbReference>
<dbReference type="InterPro" id="IPR002877">
    <property type="entry name" value="RNA_MeTrfase_FtsJ_dom"/>
</dbReference>
<name>A0A6C0CEB5_9ZZZZ</name>
<organism evidence="2">
    <name type="scientific">viral metagenome</name>
    <dbReference type="NCBI Taxonomy" id="1070528"/>
    <lineage>
        <taxon>unclassified sequences</taxon>
        <taxon>metagenomes</taxon>
        <taxon>organismal metagenomes</taxon>
    </lineage>
</organism>
<sequence length="358" mass="41770">MKIYTLPLTTFNLNFKDTYNDLLNKELYEIIKSKKSEIDNVRSDWGSAKKLSNDYEYIYTSSNYKKNISSIIPVSRSFFKLREIIYDFHIDINGRNACIAEAPGGFIQSLLKHNEENNLSLKNIYGITLISDNKDIPFWNPSIIKNDKVIICNGYDNTGNLYKLKNVISFIKTCGKETCQLVTADGGFDYTSDFEQELSSYKLFYSEIMIAINIQKEGGILICKLFDLFYRSTLQLLFLLYLSYETISFTKPLTSRQSNSEKYIVCRGFKGFNKDISNIMCSNFGKSMVDIELPEEFIEMINNYHKEFINQQINKIDNTLKIISIRKNNDKPTYKQIDLAKEWCRNYKIPINKNCYYL</sequence>
<dbReference type="GO" id="GO:0005737">
    <property type="term" value="C:cytoplasm"/>
    <property type="evidence" value="ECO:0007669"/>
    <property type="project" value="TreeGrafter"/>
</dbReference>
<evidence type="ECO:0000313" key="2">
    <source>
        <dbReference type="EMBL" id="QHT02647.1"/>
    </source>
</evidence>
<dbReference type="GO" id="GO:0032259">
    <property type="term" value="P:methylation"/>
    <property type="evidence" value="ECO:0007669"/>
    <property type="project" value="InterPro"/>
</dbReference>
<reference evidence="2" key="1">
    <citation type="journal article" date="2020" name="Nature">
        <title>Giant virus diversity and host interactions through global metagenomics.</title>
        <authorList>
            <person name="Schulz F."/>
            <person name="Roux S."/>
            <person name="Paez-Espino D."/>
            <person name="Jungbluth S."/>
            <person name="Walsh D.A."/>
            <person name="Denef V.J."/>
            <person name="McMahon K.D."/>
            <person name="Konstantinidis K.T."/>
            <person name="Eloe-Fadrosh E.A."/>
            <person name="Kyrpides N.C."/>
            <person name="Woyke T."/>
        </authorList>
    </citation>
    <scope>NUCLEOTIDE SEQUENCE</scope>
    <source>
        <strain evidence="2">GVMAG-M-3300020595-32</strain>
    </source>
</reference>
<protein>
    <recommendedName>
        <fullName evidence="1">Ribosomal RNA methyltransferase FtsJ domain-containing protein</fullName>
    </recommendedName>
</protein>
<dbReference type="PANTHER" id="PTHR16121">
    <property type="entry name" value="CAP-SPECIFIC MRNA (NUCLEOSIDE-2'-O-)-METHYLTRANSFERASE 1-RELATED"/>
    <property type="match status" value="1"/>
</dbReference>
<dbReference type="Pfam" id="PF01728">
    <property type="entry name" value="FtsJ"/>
    <property type="match status" value="1"/>
</dbReference>
<dbReference type="AlphaFoldDB" id="A0A6C0CEB5"/>
<feature type="domain" description="Ribosomal RNA methyltransferase FtsJ" evidence="1">
    <location>
        <begin position="74"/>
        <end position="269"/>
    </location>
</feature>